<dbReference type="GO" id="GO:0008379">
    <property type="term" value="F:thioredoxin peroxidase activity"/>
    <property type="evidence" value="ECO:0007669"/>
    <property type="project" value="TreeGrafter"/>
</dbReference>
<evidence type="ECO:0000256" key="2">
    <source>
        <dbReference type="ARBA" id="ARBA00011245"/>
    </source>
</evidence>
<dbReference type="PANTHER" id="PTHR42801:SF4">
    <property type="entry name" value="AHPC_TSA FAMILY PROTEIN"/>
    <property type="match status" value="1"/>
</dbReference>
<proteinExistence type="inferred from homology"/>
<evidence type="ECO:0000256" key="3">
    <source>
        <dbReference type="ARBA" id="ARBA00013017"/>
    </source>
</evidence>
<keyword evidence="8" id="KW-0676">Redox-active center</keyword>
<dbReference type="AlphaFoldDB" id="A0A1B1U4M0"/>
<dbReference type="PANTHER" id="PTHR42801">
    <property type="entry name" value="THIOREDOXIN-DEPENDENT PEROXIDE REDUCTASE"/>
    <property type="match status" value="1"/>
</dbReference>
<evidence type="ECO:0000259" key="16">
    <source>
        <dbReference type="PROSITE" id="PS51352"/>
    </source>
</evidence>
<evidence type="ECO:0000256" key="15">
    <source>
        <dbReference type="PIRSR" id="PIRSR000239-1"/>
    </source>
</evidence>
<dbReference type="GO" id="GO:0034599">
    <property type="term" value="P:cellular response to oxidative stress"/>
    <property type="evidence" value="ECO:0007669"/>
    <property type="project" value="TreeGrafter"/>
</dbReference>
<dbReference type="InterPro" id="IPR036249">
    <property type="entry name" value="Thioredoxin-like_sf"/>
</dbReference>
<keyword evidence="6" id="KW-0560">Oxidoreductase</keyword>
<dbReference type="GO" id="GO:0045454">
    <property type="term" value="P:cell redox homeostasis"/>
    <property type="evidence" value="ECO:0007669"/>
    <property type="project" value="TreeGrafter"/>
</dbReference>
<keyword evidence="4" id="KW-0575">Peroxidase</keyword>
<protein>
    <recommendedName>
        <fullName evidence="13">Putative peroxiredoxin bcp</fullName>
        <ecNumber evidence="3">1.11.1.24</ecNumber>
    </recommendedName>
    <alternativeName>
        <fullName evidence="14">Bacterioferritin comigratory protein homolog</fullName>
    </alternativeName>
    <alternativeName>
        <fullName evidence="9">Thioredoxin peroxidase</fullName>
    </alternativeName>
    <alternativeName>
        <fullName evidence="11">Thioredoxin-dependent peroxiredoxin Bcp</fullName>
    </alternativeName>
</protein>
<keyword evidence="5" id="KW-0049">Antioxidant</keyword>
<evidence type="ECO:0000313" key="17">
    <source>
        <dbReference type="EMBL" id="ANV97744.1"/>
    </source>
</evidence>
<keyword evidence="18" id="KW-1185">Reference proteome</keyword>
<feature type="active site" description="Cysteine sulfenic acid (-SOH) intermediate; for peroxidase activity" evidence="15">
    <location>
        <position position="39"/>
    </location>
</feature>
<dbReference type="Proteomes" id="UP000092884">
    <property type="component" value="Chromosome"/>
</dbReference>
<accession>A0A1B1U4M0</accession>
<evidence type="ECO:0000256" key="5">
    <source>
        <dbReference type="ARBA" id="ARBA00022862"/>
    </source>
</evidence>
<evidence type="ECO:0000313" key="18">
    <source>
        <dbReference type="Proteomes" id="UP000092884"/>
    </source>
</evidence>
<evidence type="ECO:0000256" key="8">
    <source>
        <dbReference type="ARBA" id="ARBA00023284"/>
    </source>
</evidence>
<dbReference type="Gene3D" id="3.40.30.10">
    <property type="entry name" value="Glutaredoxin"/>
    <property type="match status" value="1"/>
</dbReference>
<evidence type="ECO:0000256" key="1">
    <source>
        <dbReference type="ARBA" id="ARBA00003330"/>
    </source>
</evidence>
<evidence type="ECO:0000256" key="7">
    <source>
        <dbReference type="ARBA" id="ARBA00023157"/>
    </source>
</evidence>
<organism evidence="17 18">
    <name type="scientific">Helicobacter enhydrae</name>
    <dbReference type="NCBI Taxonomy" id="222136"/>
    <lineage>
        <taxon>Bacteria</taxon>
        <taxon>Pseudomonadati</taxon>
        <taxon>Campylobacterota</taxon>
        <taxon>Epsilonproteobacteria</taxon>
        <taxon>Campylobacterales</taxon>
        <taxon>Helicobacteraceae</taxon>
        <taxon>Helicobacter</taxon>
    </lineage>
</organism>
<dbReference type="EMBL" id="CP016503">
    <property type="protein sequence ID" value="ANV97744.1"/>
    <property type="molecule type" value="Genomic_DNA"/>
</dbReference>
<dbReference type="RefSeq" id="WP_066339246.1">
    <property type="nucleotide sequence ID" value="NZ_CP016503.1"/>
</dbReference>
<dbReference type="STRING" id="222136.BBW65_02505"/>
<evidence type="ECO:0000256" key="11">
    <source>
        <dbReference type="ARBA" id="ARBA00042639"/>
    </source>
</evidence>
<dbReference type="InterPro" id="IPR024706">
    <property type="entry name" value="Peroxiredoxin_AhpC-typ"/>
</dbReference>
<comment type="function">
    <text evidence="1">Thiol-specific peroxidase that catalyzes the reduction of hydrogen peroxide and organic hydroperoxides to water and alcohols, respectively. Plays a role in cell protection against oxidative stress by detoxifying peroxides and as sensor of hydrogen peroxide-mediated signaling events.</text>
</comment>
<dbReference type="FunFam" id="3.40.30.10:FF:000007">
    <property type="entry name" value="Thioredoxin-dependent thiol peroxidase"/>
    <property type="match status" value="1"/>
</dbReference>
<dbReference type="OrthoDB" id="9812811at2"/>
<dbReference type="PIRSF" id="PIRSF000239">
    <property type="entry name" value="AHPC"/>
    <property type="match status" value="1"/>
</dbReference>
<reference evidence="18" key="1">
    <citation type="submission" date="2016-07" db="EMBL/GenBank/DDBJ databases">
        <authorList>
            <person name="Florea S."/>
            <person name="Webb J.S."/>
            <person name="Jaromczyk J."/>
            <person name="Schardl C.L."/>
        </authorList>
    </citation>
    <scope>NUCLEOTIDE SEQUENCE [LARGE SCALE GENOMIC DNA]</scope>
    <source>
        <strain evidence="18">MIT 01-6242</strain>
    </source>
</reference>
<dbReference type="SUPFAM" id="SSF52833">
    <property type="entry name" value="Thioredoxin-like"/>
    <property type="match status" value="1"/>
</dbReference>
<evidence type="ECO:0000256" key="10">
    <source>
        <dbReference type="ARBA" id="ARBA00038489"/>
    </source>
</evidence>
<dbReference type="CDD" id="cd03017">
    <property type="entry name" value="PRX_BCP"/>
    <property type="match status" value="1"/>
</dbReference>
<sequence length="150" mass="16917">MKAPHFSLPNQDGMMTSLQNLLHRTLVLYFYPKDNTAGCTLEAQDFTQLIGEFDKCQTNIVGISPDSVKSHKNFIAKHDLGIMLLSDGDKSVSAQYGAFGEKKLYGKTYQGIIRSTFVIAQNGDILHSWKNVKAKNHAKEVLEWIQHHRP</sequence>
<evidence type="ECO:0000256" key="12">
    <source>
        <dbReference type="ARBA" id="ARBA00049091"/>
    </source>
</evidence>
<comment type="catalytic activity">
    <reaction evidence="12">
        <text>a hydroperoxide + [thioredoxin]-dithiol = an alcohol + [thioredoxin]-disulfide + H2O</text>
        <dbReference type="Rhea" id="RHEA:62620"/>
        <dbReference type="Rhea" id="RHEA-COMP:10698"/>
        <dbReference type="Rhea" id="RHEA-COMP:10700"/>
        <dbReference type="ChEBI" id="CHEBI:15377"/>
        <dbReference type="ChEBI" id="CHEBI:29950"/>
        <dbReference type="ChEBI" id="CHEBI:30879"/>
        <dbReference type="ChEBI" id="CHEBI:35924"/>
        <dbReference type="ChEBI" id="CHEBI:50058"/>
        <dbReference type="EC" id="1.11.1.24"/>
    </reaction>
</comment>
<dbReference type="GO" id="GO:0005737">
    <property type="term" value="C:cytoplasm"/>
    <property type="evidence" value="ECO:0007669"/>
    <property type="project" value="TreeGrafter"/>
</dbReference>
<name>A0A1B1U4M0_9HELI</name>
<keyword evidence="7" id="KW-1015">Disulfide bond</keyword>
<comment type="similarity">
    <text evidence="10">Belongs to the peroxiredoxin family. BCP/PrxQ subfamily.</text>
</comment>
<gene>
    <name evidence="17" type="ORF">BBW65_02505</name>
</gene>
<feature type="domain" description="Thioredoxin" evidence="16">
    <location>
        <begin position="1"/>
        <end position="150"/>
    </location>
</feature>
<dbReference type="PROSITE" id="PS51352">
    <property type="entry name" value="THIOREDOXIN_2"/>
    <property type="match status" value="1"/>
</dbReference>
<dbReference type="NCBIfam" id="NF006960">
    <property type="entry name" value="PRK09437.1"/>
    <property type="match status" value="1"/>
</dbReference>
<evidence type="ECO:0000256" key="14">
    <source>
        <dbReference type="ARBA" id="ARBA00078138"/>
    </source>
</evidence>
<evidence type="ECO:0000256" key="6">
    <source>
        <dbReference type="ARBA" id="ARBA00023002"/>
    </source>
</evidence>
<comment type="subunit">
    <text evidence="2">Monomer.</text>
</comment>
<evidence type="ECO:0000256" key="9">
    <source>
        <dbReference type="ARBA" id="ARBA00032824"/>
    </source>
</evidence>
<dbReference type="InterPro" id="IPR013766">
    <property type="entry name" value="Thioredoxin_domain"/>
</dbReference>
<dbReference type="InterPro" id="IPR050924">
    <property type="entry name" value="Peroxiredoxin_BCP/PrxQ"/>
</dbReference>
<evidence type="ECO:0000256" key="4">
    <source>
        <dbReference type="ARBA" id="ARBA00022559"/>
    </source>
</evidence>
<evidence type="ECO:0000256" key="13">
    <source>
        <dbReference type="ARBA" id="ARBA00072587"/>
    </source>
</evidence>
<dbReference type="Pfam" id="PF00578">
    <property type="entry name" value="AhpC-TSA"/>
    <property type="match status" value="1"/>
</dbReference>
<dbReference type="InterPro" id="IPR000866">
    <property type="entry name" value="AhpC/TSA"/>
</dbReference>
<dbReference type="EC" id="1.11.1.24" evidence="3"/>
<dbReference type="KEGG" id="het:BBW65_02505"/>